<evidence type="ECO:0000313" key="1">
    <source>
        <dbReference type="EMBL" id="KAJ8886649.1"/>
    </source>
</evidence>
<proteinExistence type="predicted"/>
<name>A0ABQ9HQK2_9NEOP</name>
<organism evidence="1 2">
    <name type="scientific">Dryococelus australis</name>
    <dbReference type="NCBI Taxonomy" id="614101"/>
    <lineage>
        <taxon>Eukaryota</taxon>
        <taxon>Metazoa</taxon>
        <taxon>Ecdysozoa</taxon>
        <taxon>Arthropoda</taxon>
        <taxon>Hexapoda</taxon>
        <taxon>Insecta</taxon>
        <taxon>Pterygota</taxon>
        <taxon>Neoptera</taxon>
        <taxon>Polyneoptera</taxon>
        <taxon>Phasmatodea</taxon>
        <taxon>Verophasmatodea</taxon>
        <taxon>Anareolatae</taxon>
        <taxon>Phasmatidae</taxon>
        <taxon>Eurycanthinae</taxon>
        <taxon>Dryococelus</taxon>
    </lineage>
</organism>
<reference evidence="1 2" key="1">
    <citation type="submission" date="2023-02" db="EMBL/GenBank/DDBJ databases">
        <title>LHISI_Scaffold_Assembly.</title>
        <authorList>
            <person name="Stuart O.P."/>
            <person name="Cleave R."/>
            <person name="Magrath M.J.L."/>
            <person name="Mikheyev A.S."/>
        </authorList>
    </citation>
    <scope>NUCLEOTIDE SEQUENCE [LARGE SCALE GENOMIC DNA]</scope>
    <source>
        <strain evidence="1">Daus_M_001</strain>
        <tissue evidence="1">Leg muscle</tissue>
    </source>
</reference>
<evidence type="ECO:0000313" key="2">
    <source>
        <dbReference type="Proteomes" id="UP001159363"/>
    </source>
</evidence>
<dbReference type="EMBL" id="JARBHB010000004">
    <property type="protein sequence ID" value="KAJ8886649.1"/>
    <property type="molecule type" value="Genomic_DNA"/>
</dbReference>
<accession>A0ABQ9HQK2</accession>
<gene>
    <name evidence="1" type="ORF">PR048_012861</name>
</gene>
<dbReference type="Proteomes" id="UP001159363">
    <property type="component" value="Chromosome X"/>
</dbReference>
<protein>
    <submittedName>
        <fullName evidence="1">Uncharacterized protein</fullName>
    </submittedName>
</protein>
<keyword evidence="2" id="KW-1185">Reference proteome</keyword>
<sequence>MNHEITLVDLLTDILWIISGIMEQHVNMRSLRYIHDNENPEKLIDWLTRHLVFPKTHDIMPINTGIVVDEHINCHMSQDICTIGILNIIDKNFYFVIFKHKDRVIPL</sequence>
<comment type="caution">
    <text evidence="1">The sequence shown here is derived from an EMBL/GenBank/DDBJ whole genome shotgun (WGS) entry which is preliminary data.</text>
</comment>